<dbReference type="Gene3D" id="3.10.180.10">
    <property type="entry name" value="2,3-Dihydroxybiphenyl 1,2-Dioxygenase, domain 1"/>
    <property type="match status" value="1"/>
</dbReference>
<feature type="domain" description="VOC" evidence="1">
    <location>
        <begin position="9"/>
        <end position="126"/>
    </location>
</feature>
<comment type="caution">
    <text evidence="2">The sequence shown here is derived from an EMBL/GenBank/DDBJ whole genome shotgun (WGS) entry which is preliminary data.</text>
</comment>
<keyword evidence="2" id="KW-0223">Dioxygenase</keyword>
<name>A0A6P0USG1_9FLAO</name>
<sequence length="127" mass="15145">MEKARGYFQEIHPVLPVQDVVTALRFYVEKLGFNVAFADDEKEPTYAAVKRDNIEIHLQWHDAKEWEVAVDRPMLRFVVQNIEGLFDEYKDKDVFHERTALKETPWGTREFAFYDPYKNGLTFYHDL</sequence>
<dbReference type="AlphaFoldDB" id="A0A6P0USG1"/>
<keyword evidence="3" id="KW-1185">Reference proteome</keyword>
<dbReference type="SUPFAM" id="SSF54593">
    <property type="entry name" value="Glyoxalase/Bleomycin resistance protein/Dihydroxybiphenyl dioxygenase"/>
    <property type="match status" value="1"/>
</dbReference>
<keyword evidence="2" id="KW-0560">Oxidoreductase</keyword>
<dbReference type="EMBL" id="JAABOO010000004">
    <property type="protein sequence ID" value="NER15482.1"/>
    <property type="molecule type" value="Genomic_DNA"/>
</dbReference>
<dbReference type="Proteomes" id="UP000468581">
    <property type="component" value="Unassembled WGS sequence"/>
</dbReference>
<dbReference type="InterPro" id="IPR037523">
    <property type="entry name" value="VOC_core"/>
</dbReference>
<organism evidence="2 3">
    <name type="scientific">Leptobacterium flavescens</name>
    <dbReference type="NCBI Taxonomy" id="472055"/>
    <lineage>
        <taxon>Bacteria</taxon>
        <taxon>Pseudomonadati</taxon>
        <taxon>Bacteroidota</taxon>
        <taxon>Flavobacteriia</taxon>
        <taxon>Flavobacteriales</taxon>
        <taxon>Flavobacteriaceae</taxon>
        <taxon>Leptobacterium</taxon>
    </lineage>
</organism>
<gene>
    <name evidence="2" type="ORF">GWK08_18655</name>
</gene>
<evidence type="ECO:0000259" key="1">
    <source>
        <dbReference type="PROSITE" id="PS51819"/>
    </source>
</evidence>
<dbReference type="InterPro" id="IPR004360">
    <property type="entry name" value="Glyas_Fos-R_dOase_dom"/>
</dbReference>
<dbReference type="RefSeq" id="WP_163608755.1">
    <property type="nucleotide sequence ID" value="NZ_JAABOO010000004.1"/>
</dbReference>
<protein>
    <submittedName>
        <fullName evidence="2">Glyoxalase/bleomycin resistance/extradiol dioxygenase family protein</fullName>
    </submittedName>
</protein>
<dbReference type="InterPro" id="IPR029068">
    <property type="entry name" value="Glyas_Bleomycin-R_OHBP_Dase"/>
</dbReference>
<dbReference type="Pfam" id="PF00903">
    <property type="entry name" value="Glyoxalase"/>
    <property type="match status" value="1"/>
</dbReference>
<accession>A0A6P0USG1</accession>
<evidence type="ECO:0000313" key="3">
    <source>
        <dbReference type="Proteomes" id="UP000468581"/>
    </source>
</evidence>
<reference evidence="2 3" key="1">
    <citation type="submission" date="2020-01" db="EMBL/GenBank/DDBJ databases">
        <title>Leptobacterium flavescens.</title>
        <authorList>
            <person name="Wang G."/>
        </authorList>
    </citation>
    <scope>NUCLEOTIDE SEQUENCE [LARGE SCALE GENOMIC DNA]</scope>
    <source>
        <strain evidence="2 3">KCTC 22160</strain>
    </source>
</reference>
<dbReference type="GO" id="GO:0051213">
    <property type="term" value="F:dioxygenase activity"/>
    <property type="evidence" value="ECO:0007669"/>
    <property type="project" value="UniProtKB-KW"/>
</dbReference>
<proteinExistence type="predicted"/>
<dbReference type="PROSITE" id="PS51819">
    <property type="entry name" value="VOC"/>
    <property type="match status" value="1"/>
</dbReference>
<evidence type="ECO:0000313" key="2">
    <source>
        <dbReference type="EMBL" id="NER15482.1"/>
    </source>
</evidence>